<dbReference type="eggNOG" id="ENOG5030MPR">
    <property type="taxonomic scope" value="Bacteria"/>
</dbReference>
<dbReference type="Proteomes" id="UP000001491">
    <property type="component" value="Chromosome"/>
</dbReference>
<evidence type="ECO:0000256" key="1">
    <source>
        <dbReference type="SAM" id="SignalP"/>
    </source>
</evidence>
<evidence type="ECO:0000313" key="2">
    <source>
        <dbReference type="EMBL" id="CAT05369.1"/>
    </source>
</evidence>
<gene>
    <name evidence="2" type="ordered locus">MCJ_006750</name>
</gene>
<sequence length="444" mass="51680">MKGTKMKTLFQKIFLSLFSLATMPLFYSQSNVVFKNINTNFDFQDLDKKLNFIKNESEETRNITIGVIFYSQNKEKDIDVKNLETIIKHYVGNPKIYWTYFQNEDEWFSGIQNLKNQNAEVILHLYETPVFLDQAKFEIDNLNFNFASFLDYISSQTGILHFFSGEKNPKSAILTRFSVFSKTDDKKRLKNQILNSSLAFNLQNSGIVSSQLLVPKLRYKQNNDYKEAVIGYYPTIVVASIFSQLSSSFDIITDLKQHNSMILAALYLSAKTEDNLDFSFNGLHAREGFGIVNFYESFRQLKSNKVKNYHFSGEFHFEDFDLKEGQEINVILLFDNFSQIVKKGQTPFQNIWNFITGFPLFINNKPISIEAQSSNLWNNFDIELEVWRGSWQKVTTANSKLTNFDRLHFKAFENGKYRIKVVSPNFDKKKNSTFVLATQIQNFS</sequence>
<feature type="signal peptide" evidence="1">
    <location>
        <begin position="1"/>
        <end position="21"/>
    </location>
</feature>
<proteinExistence type="predicted"/>
<accession>C5J7A6</accession>
<dbReference type="KEGG" id="mco:MCJ_006750"/>
<name>C5J7A6_MESCH</name>
<protein>
    <submittedName>
        <fullName evidence="2">Uncharacterized protein</fullName>
    </submittedName>
</protein>
<feature type="chain" id="PRO_5002953333" evidence="1">
    <location>
        <begin position="22"/>
        <end position="444"/>
    </location>
</feature>
<organism evidence="2 3">
    <name type="scientific">Mesomycoplasma conjunctivae (strain ATCC 25834 / NCTC 10147 / HRC/581)</name>
    <name type="common">Mycoplasma conjunctivae</name>
    <dbReference type="NCBI Taxonomy" id="572263"/>
    <lineage>
        <taxon>Bacteria</taxon>
        <taxon>Bacillati</taxon>
        <taxon>Mycoplasmatota</taxon>
        <taxon>Mycoplasmoidales</taxon>
        <taxon>Metamycoplasmataceae</taxon>
        <taxon>Mesomycoplasma</taxon>
    </lineage>
</organism>
<evidence type="ECO:0000313" key="3">
    <source>
        <dbReference type="Proteomes" id="UP000001491"/>
    </source>
</evidence>
<keyword evidence="3" id="KW-1185">Reference proteome</keyword>
<keyword evidence="1" id="KW-0732">Signal</keyword>
<dbReference type="AlphaFoldDB" id="C5J7A6"/>
<dbReference type="HOGENOM" id="CLU_609460_0_0_14"/>
<dbReference type="EMBL" id="FM864216">
    <property type="protein sequence ID" value="CAT05369.1"/>
    <property type="molecule type" value="Genomic_DNA"/>
</dbReference>
<reference evidence="3" key="1">
    <citation type="journal article" date="2009" name="BMC Bioinformatics">
        <title>The Mycoplasma conjunctivae genome sequencing, annotation and analysis.</title>
        <authorList>
            <person name="Calderon-Copete S.P."/>
            <person name="Wigger G."/>
            <person name="Wunderlin C."/>
            <person name="Schmidheini T."/>
            <person name="Frey J."/>
            <person name="Quail M.A."/>
            <person name="Falquet L."/>
        </authorList>
    </citation>
    <scope>NUCLEOTIDE SEQUENCE [LARGE SCALE GENOMIC DNA]</scope>
    <source>
        <strain evidence="3">ATCC 25834 / NCTC 10147 / HRC/581</strain>
    </source>
</reference>